<name>A0ABW5VAE8_9BACI</name>
<protein>
    <recommendedName>
        <fullName evidence="3">Transposase</fullName>
    </recommendedName>
</protein>
<reference evidence="2" key="1">
    <citation type="journal article" date="2019" name="Int. J. Syst. Evol. Microbiol.">
        <title>The Global Catalogue of Microorganisms (GCM) 10K type strain sequencing project: providing services to taxonomists for standard genome sequencing and annotation.</title>
        <authorList>
            <consortium name="The Broad Institute Genomics Platform"/>
            <consortium name="The Broad Institute Genome Sequencing Center for Infectious Disease"/>
            <person name="Wu L."/>
            <person name="Ma J."/>
        </authorList>
    </citation>
    <scope>NUCLEOTIDE SEQUENCE [LARGE SCALE GENOMIC DNA]</scope>
    <source>
        <strain evidence="2">TISTR 1535</strain>
    </source>
</reference>
<dbReference type="RefSeq" id="WP_382394298.1">
    <property type="nucleotide sequence ID" value="NZ_JBHUNA010000024.1"/>
</dbReference>
<accession>A0ABW5VAE8</accession>
<keyword evidence="2" id="KW-1185">Reference proteome</keyword>
<dbReference type="EMBL" id="JBHUNA010000024">
    <property type="protein sequence ID" value="MFD2761620.1"/>
    <property type="molecule type" value="Genomic_DNA"/>
</dbReference>
<comment type="caution">
    <text evidence="1">The sequence shown here is derived from an EMBL/GenBank/DDBJ whole genome shotgun (WGS) entry which is preliminary data.</text>
</comment>
<evidence type="ECO:0000313" key="2">
    <source>
        <dbReference type="Proteomes" id="UP001597502"/>
    </source>
</evidence>
<proteinExistence type="predicted"/>
<evidence type="ECO:0000313" key="1">
    <source>
        <dbReference type="EMBL" id="MFD2761620.1"/>
    </source>
</evidence>
<evidence type="ECO:0008006" key="3">
    <source>
        <dbReference type="Google" id="ProtNLM"/>
    </source>
</evidence>
<gene>
    <name evidence="1" type="ORF">ACFSUO_11720</name>
</gene>
<organism evidence="1 2">
    <name type="scientific">Lentibacillus juripiscarius</name>
    <dbReference type="NCBI Taxonomy" id="257446"/>
    <lineage>
        <taxon>Bacteria</taxon>
        <taxon>Bacillati</taxon>
        <taxon>Bacillota</taxon>
        <taxon>Bacilli</taxon>
        <taxon>Bacillales</taxon>
        <taxon>Bacillaceae</taxon>
        <taxon>Lentibacillus</taxon>
    </lineage>
</organism>
<sequence>MAIILPESEPKNEANSYISRFFKENKLGSLLNQANIRKADGFSPVFLLQFFFSLVLHGKNLYRILDSDRLSDAPRKDTVHRFLNFSGGLFLRNSTTRNRNEISKYLLVLKNVPADPSPCFNPSNTGDDRSNSMPFHEATISSFFILVP</sequence>
<dbReference type="Proteomes" id="UP001597502">
    <property type="component" value="Unassembled WGS sequence"/>
</dbReference>